<dbReference type="PANTHER" id="PTHR13617:SF14">
    <property type="entry name" value="PROTEIN ABHD18"/>
    <property type="match status" value="1"/>
</dbReference>
<keyword evidence="3" id="KW-1185">Reference proteome</keyword>
<keyword evidence="1" id="KW-1133">Transmembrane helix</keyword>
<dbReference type="InterPro" id="IPR019149">
    <property type="entry name" value="ABHD18"/>
</dbReference>
<keyword evidence="1" id="KW-0472">Membrane</keyword>
<protein>
    <submittedName>
        <fullName evidence="2">Uncharacterized protein</fullName>
    </submittedName>
</protein>
<feature type="transmembrane region" description="Helical" evidence="1">
    <location>
        <begin position="108"/>
        <end position="129"/>
    </location>
</feature>
<dbReference type="AlphaFoldDB" id="A0AAQ4PML7"/>
<dbReference type="Proteomes" id="UP000007635">
    <property type="component" value="Chromosome IV"/>
</dbReference>
<dbReference type="PANTHER" id="PTHR13617">
    <property type="entry name" value="PROTEIN ABHD18"/>
    <property type="match status" value="1"/>
</dbReference>
<reference evidence="2" key="3">
    <citation type="submission" date="2025-09" db="UniProtKB">
        <authorList>
            <consortium name="Ensembl"/>
        </authorList>
    </citation>
    <scope>IDENTIFICATION</scope>
</reference>
<proteinExistence type="predicted"/>
<dbReference type="Pfam" id="PF09752">
    <property type="entry name" value="ABHD18"/>
    <property type="match status" value="1"/>
</dbReference>
<evidence type="ECO:0000313" key="3">
    <source>
        <dbReference type="Proteomes" id="UP000007635"/>
    </source>
</evidence>
<evidence type="ECO:0000256" key="1">
    <source>
        <dbReference type="SAM" id="Phobius"/>
    </source>
</evidence>
<reference evidence="2 3" key="1">
    <citation type="journal article" date="2021" name="G3 (Bethesda)">
        <title>Improved contiguity of the threespine stickleback genome using long-read sequencing.</title>
        <authorList>
            <person name="Nath S."/>
            <person name="Shaw D.E."/>
            <person name="White M.A."/>
        </authorList>
    </citation>
    <scope>NUCLEOTIDE SEQUENCE [LARGE SCALE GENOMIC DNA]</scope>
    <source>
        <strain evidence="2 3">Lake Benthic</strain>
    </source>
</reference>
<reference evidence="2" key="2">
    <citation type="submission" date="2025-08" db="UniProtKB">
        <authorList>
            <consortium name="Ensembl"/>
        </authorList>
    </citation>
    <scope>IDENTIFICATION</scope>
</reference>
<sequence>VSRLDVFYRRLLLSKLFIGGWGKPEDLKRIFEFRKIIGNREKCKALLPEDYPVYINKVPIHSSQEVAEEQTSMHPLGRDRRPCKTEPFTTSMYQEHNHTSHTTNTDSAVNLLILLSFLLLMFLPIHMFLYE</sequence>
<dbReference type="GeneTree" id="ENSGT00390000014635"/>
<evidence type="ECO:0000313" key="2">
    <source>
        <dbReference type="Ensembl" id="ENSGACP00000040074.1"/>
    </source>
</evidence>
<name>A0AAQ4PML7_GASAC</name>
<organism evidence="2 3">
    <name type="scientific">Gasterosteus aculeatus aculeatus</name>
    <name type="common">three-spined stickleback</name>
    <dbReference type="NCBI Taxonomy" id="481459"/>
    <lineage>
        <taxon>Eukaryota</taxon>
        <taxon>Metazoa</taxon>
        <taxon>Chordata</taxon>
        <taxon>Craniata</taxon>
        <taxon>Vertebrata</taxon>
        <taxon>Euteleostomi</taxon>
        <taxon>Actinopterygii</taxon>
        <taxon>Neopterygii</taxon>
        <taxon>Teleostei</taxon>
        <taxon>Neoteleostei</taxon>
        <taxon>Acanthomorphata</taxon>
        <taxon>Eupercaria</taxon>
        <taxon>Perciformes</taxon>
        <taxon>Cottioidei</taxon>
        <taxon>Gasterosteales</taxon>
        <taxon>Gasterosteidae</taxon>
        <taxon>Gasterosteus</taxon>
    </lineage>
</organism>
<dbReference type="Ensembl" id="ENSGACT00000053396.1">
    <property type="protein sequence ID" value="ENSGACP00000040074.1"/>
    <property type="gene ID" value="ENSGACG00000019560.2"/>
</dbReference>
<keyword evidence="1" id="KW-0812">Transmembrane</keyword>
<accession>A0AAQ4PML7</accession>